<reference evidence="1 2" key="1">
    <citation type="submission" date="2018-02" db="EMBL/GenBank/DDBJ databases">
        <title>The genomes of Aspergillus section Nigri reveals drivers in fungal speciation.</title>
        <authorList>
            <consortium name="DOE Joint Genome Institute"/>
            <person name="Vesth T.C."/>
            <person name="Nybo J."/>
            <person name="Theobald S."/>
            <person name="Brandl J."/>
            <person name="Frisvad J.C."/>
            <person name="Nielsen K.F."/>
            <person name="Lyhne E.K."/>
            <person name="Kogle M.E."/>
            <person name="Kuo A."/>
            <person name="Riley R."/>
            <person name="Clum A."/>
            <person name="Nolan M."/>
            <person name="Lipzen A."/>
            <person name="Salamov A."/>
            <person name="Henrissat B."/>
            <person name="Wiebenga A."/>
            <person name="De vries R.P."/>
            <person name="Grigoriev I.V."/>
            <person name="Mortensen U.H."/>
            <person name="Andersen M.R."/>
            <person name="Baker S.E."/>
        </authorList>
    </citation>
    <scope>NUCLEOTIDE SEQUENCE [LARGE SCALE GENOMIC DNA]</scope>
    <source>
        <strain evidence="1 2">CBS 707.79</strain>
    </source>
</reference>
<gene>
    <name evidence="1" type="ORF">BO71DRAFT_112468</name>
</gene>
<organism evidence="1 2">
    <name type="scientific">Aspergillus ellipticus CBS 707.79</name>
    <dbReference type="NCBI Taxonomy" id="1448320"/>
    <lineage>
        <taxon>Eukaryota</taxon>
        <taxon>Fungi</taxon>
        <taxon>Dikarya</taxon>
        <taxon>Ascomycota</taxon>
        <taxon>Pezizomycotina</taxon>
        <taxon>Eurotiomycetes</taxon>
        <taxon>Eurotiomycetidae</taxon>
        <taxon>Eurotiales</taxon>
        <taxon>Aspergillaceae</taxon>
        <taxon>Aspergillus</taxon>
        <taxon>Aspergillus subgen. Circumdati</taxon>
    </lineage>
</organism>
<dbReference type="VEuPathDB" id="FungiDB:BO71DRAFT_112468"/>
<evidence type="ECO:0000313" key="2">
    <source>
        <dbReference type="Proteomes" id="UP000247810"/>
    </source>
</evidence>
<keyword evidence="2" id="KW-1185">Reference proteome</keyword>
<dbReference type="AlphaFoldDB" id="A0A319CXG7"/>
<dbReference type="EMBL" id="KZ826039">
    <property type="protein sequence ID" value="PYH89251.1"/>
    <property type="molecule type" value="Genomic_DNA"/>
</dbReference>
<sequence length="120" mass="12959">MAGPLGLGLAWSPLPGCPLPTAVPPHRPRSLLRSLTAFVLHCTVYTSVPSTGRSTRVRRRNCAWLTCFDGRGCSLPLLSAAIICPSKPLPLEHHHGTCMNLPRDLALRIIYWVRGTPGAG</sequence>
<accession>A0A319CXG7</accession>
<evidence type="ECO:0000313" key="1">
    <source>
        <dbReference type="EMBL" id="PYH89251.1"/>
    </source>
</evidence>
<protein>
    <submittedName>
        <fullName evidence="1">Uncharacterized protein</fullName>
    </submittedName>
</protein>
<name>A0A319CXG7_9EURO</name>
<proteinExistence type="predicted"/>
<dbReference type="Proteomes" id="UP000247810">
    <property type="component" value="Unassembled WGS sequence"/>
</dbReference>